<keyword evidence="3" id="KW-0808">Transferase</keyword>
<keyword evidence="4" id="KW-1185">Reference proteome</keyword>
<evidence type="ECO:0000313" key="3">
    <source>
        <dbReference type="EMBL" id="GLD71444.1"/>
    </source>
</evidence>
<proteinExistence type="predicted"/>
<name>A0AAD3RI74_LATJO</name>
<comment type="caution">
    <text evidence="3">The sequence shown here is derived from an EMBL/GenBank/DDBJ whole genome shotgun (WGS) entry which is preliminary data.</text>
</comment>
<evidence type="ECO:0000256" key="1">
    <source>
        <dbReference type="SAM" id="MobiDB-lite"/>
    </source>
</evidence>
<evidence type="ECO:0000259" key="2">
    <source>
        <dbReference type="Pfam" id="PF21257"/>
    </source>
</evidence>
<reference evidence="3" key="1">
    <citation type="submission" date="2022-08" db="EMBL/GenBank/DDBJ databases">
        <title>Genome sequencing of akame (Lates japonicus).</title>
        <authorList>
            <person name="Hashiguchi Y."/>
            <person name="Takahashi H."/>
        </authorList>
    </citation>
    <scope>NUCLEOTIDE SEQUENCE</scope>
    <source>
        <strain evidence="3">Kochi</strain>
    </source>
</reference>
<dbReference type="Proteomes" id="UP001279410">
    <property type="component" value="Unassembled WGS sequence"/>
</dbReference>
<gene>
    <name evidence="3" type="ORF">AKAME5_002276600</name>
</gene>
<keyword evidence="3" id="KW-0489">Methyltransferase</keyword>
<dbReference type="AlphaFoldDB" id="A0AAD3RI74"/>
<feature type="compositionally biased region" description="Basic and acidic residues" evidence="1">
    <location>
        <begin position="14"/>
        <end position="24"/>
    </location>
</feature>
<dbReference type="Pfam" id="PF21257">
    <property type="entry name" value="PHD_ash2p_like"/>
    <property type="match status" value="1"/>
</dbReference>
<evidence type="ECO:0000313" key="4">
    <source>
        <dbReference type="Proteomes" id="UP001279410"/>
    </source>
</evidence>
<feature type="non-terminal residue" evidence="3">
    <location>
        <position position="77"/>
    </location>
</feature>
<accession>A0AAD3RI74</accession>
<feature type="region of interest" description="Disordered" evidence="1">
    <location>
        <begin position="1"/>
        <end position="25"/>
    </location>
</feature>
<feature type="domain" description="Set1/Ash2 histone methyltransferase complex subunit ASH2-like PHD zinc finger" evidence="2">
    <location>
        <begin position="25"/>
        <end position="74"/>
    </location>
</feature>
<dbReference type="GO" id="GO:0032259">
    <property type="term" value="P:methylation"/>
    <property type="evidence" value="ECO:0007669"/>
    <property type="project" value="UniProtKB-KW"/>
</dbReference>
<dbReference type="EMBL" id="BRZM01000598">
    <property type="protein sequence ID" value="GLD71444.1"/>
    <property type="molecule type" value="Genomic_DNA"/>
</dbReference>
<sequence>MASEGEAGGATVNRRPERGDEESGRQLGRVGFTVCLVYDGSADTFGIDHDLSSFMTSMFHCNVCHHSGNTYFLRSKQ</sequence>
<organism evidence="3 4">
    <name type="scientific">Lates japonicus</name>
    <name type="common">Japanese lates</name>
    <dbReference type="NCBI Taxonomy" id="270547"/>
    <lineage>
        <taxon>Eukaryota</taxon>
        <taxon>Metazoa</taxon>
        <taxon>Chordata</taxon>
        <taxon>Craniata</taxon>
        <taxon>Vertebrata</taxon>
        <taxon>Euteleostomi</taxon>
        <taxon>Actinopterygii</taxon>
        <taxon>Neopterygii</taxon>
        <taxon>Teleostei</taxon>
        <taxon>Neoteleostei</taxon>
        <taxon>Acanthomorphata</taxon>
        <taxon>Carangaria</taxon>
        <taxon>Carangaria incertae sedis</taxon>
        <taxon>Centropomidae</taxon>
        <taxon>Lates</taxon>
    </lineage>
</organism>
<dbReference type="GO" id="GO:0008168">
    <property type="term" value="F:methyltransferase activity"/>
    <property type="evidence" value="ECO:0007669"/>
    <property type="project" value="UniProtKB-KW"/>
</dbReference>
<dbReference type="InterPro" id="IPR049455">
    <property type="entry name" value="ASH2-like_PHD"/>
</dbReference>
<protein>
    <submittedName>
        <fullName evidence="3">Set1/Ash2 histone methyltransferase complex subunit ASH2 isoform X1</fullName>
    </submittedName>
</protein>